<dbReference type="PANTHER" id="PTHR47432:SF1">
    <property type="entry name" value="CELL WALL ASSEMBLY REGULATOR SMI1"/>
    <property type="match status" value="1"/>
</dbReference>
<feature type="domain" description="Knr4/Smi1-like" evidence="1">
    <location>
        <begin position="47"/>
        <end position="190"/>
    </location>
</feature>
<dbReference type="RefSeq" id="WP_187715311.1">
    <property type="nucleotide sequence ID" value="NZ_BAABJC010000001.1"/>
</dbReference>
<organism evidence="2 3">
    <name type="scientific">Sphingomonas daechungensis</name>
    <dbReference type="NCBI Taxonomy" id="1176646"/>
    <lineage>
        <taxon>Bacteria</taxon>
        <taxon>Pseudomonadati</taxon>
        <taxon>Pseudomonadota</taxon>
        <taxon>Alphaproteobacteria</taxon>
        <taxon>Sphingomonadales</taxon>
        <taxon>Sphingomonadaceae</taxon>
        <taxon>Sphingomonas</taxon>
    </lineage>
</organism>
<dbReference type="InterPro" id="IPR037883">
    <property type="entry name" value="Knr4/Smi1-like_sf"/>
</dbReference>
<dbReference type="SUPFAM" id="SSF160631">
    <property type="entry name" value="SMI1/KNR4-like"/>
    <property type="match status" value="1"/>
</dbReference>
<evidence type="ECO:0000313" key="2">
    <source>
        <dbReference type="EMBL" id="QNP43887.1"/>
    </source>
</evidence>
<dbReference type="PANTHER" id="PTHR47432">
    <property type="entry name" value="CELL WALL ASSEMBLY REGULATOR SMI1"/>
    <property type="match status" value="1"/>
</dbReference>
<protein>
    <submittedName>
        <fullName evidence="2">SMI1/KNR4 family protein</fullName>
    </submittedName>
</protein>
<dbReference type="SMART" id="SM00860">
    <property type="entry name" value="SMI1_KNR4"/>
    <property type="match status" value="1"/>
</dbReference>
<dbReference type="InterPro" id="IPR018958">
    <property type="entry name" value="Knr4/Smi1-like_dom"/>
</dbReference>
<evidence type="ECO:0000313" key="3">
    <source>
        <dbReference type="Proteomes" id="UP000516134"/>
    </source>
</evidence>
<keyword evidence="3" id="KW-1185">Reference proteome</keyword>
<dbReference type="Pfam" id="PF09346">
    <property type="entry name" value="SMI1_KNR4"/>
    <property type="match status" value="1"/>
</dbReference>
<evidence type="ECO:0000259" key="1">
    <source>
        <dbReference type="SMART" id="SM00860"/>
    </source>
</evidence>
<proteinExistence type="predicted"/>
<name>A0ABX6T4P6_9SPHN</name>
<dbReference type="Proteomes" id="UP000516134">
    <property type="component" value="Chromosome"/>
</dbReference>
<dbReference type="InterPro" id="IPR051873">
    <property type="entry name" value="KNR4/SMI1_regulator"/>
</dbReference>
<gene>
    <name evidence="2" type="ORF">H9L15_04475</name>
</gene>
<dbReference type="EMBL" id="CP060780">
    <property type="protein sequence ID" value="QNP43887.1"/>
    <property type="molecule type" value="Genomic_DNA"/>
</dbReference>
<dbReference type="Gene3D" id="3.40.1580.10">
    <property type="entry name" value="SMI1/KNR4-like"/>
    <property type="match status" value="1"/>
</dbReference>
<reference evidence="2 3" key="1">
    <citation type="submission" date="2020-08" db="EMBL/GenBank/DDBJ databases">
        <title>Genome sequence of Sphingomonas daechungensis KACC 18115T.</title>
        <authorList>
            <person name="Hyun D.-W."/>
            <person name="Bae J.-W."/>
        </authorList>
    </citation>
    <scope>NUCLEOTIDE SEQUENCE [LARGE SCALE GENOMIC DNA]</scope>
    <source>
        <strain evidence="2 3">KACC 18115</strain>
    </source>
</reference>
<sequence>MPDKEPPKRPPGEPKPLLEENIAAVLARLDAWYAAHLPPDRYRFNPPATEAQLDAFERLVGINLPASYRQLYRWHDGEKDDRWGHIYGLPLLPLREAGAQWAAWNRVLLSLGGDRYKIPGRGWPDGAVDSAYINPRWLPLTHDGSGNHIGLDFGPWPRGRVGQVILFGRDEDTKTVLAESLGGFLEWVAGLLDSGNFRLEARPDERVLRVFRLKDPPADDFQDGARAILGAPGAIE</sequence>
<accession>A0ABX6T4P6</accession>